<sequence length="132" mass="14235">MNNARRGVSAGPRRIQGLVTQGGEELSTGANSKFHSYLQEGQARGPRELQASLTLSLGTVIEQLILETISRPMKDKTVVRSSQCGSTKEKSCLVNLTTFYSKMSGLADGEKAVDVSYLDSATFDAVSHKILI</sequence>
<accession>A0A3M0JXH4</accession>
<organism evidence="1 2">
    <name type="scientific">Hirundo rustica rustica</name>
    <dbReference type="NCBI Taxonomy" id="333673"/>
    <lineage>
        <taxon>Eukaryota</taxon>
        <taxon>Metazoa</taxon>
        <taxon>Chordata</taxon>
        <taxon>Craniata</taxon>
        <taxon>Vertebrata</taxon>
        <taxon>Euteleostomi</taxon>
        <taxon>Archelosauria</taxon>
        <taxon>Archosauria</taxon>
        <taxon>Dinosauria</taxon>
        <taxon>Saurischia</taxon>
        <taxon>Theropoda</taxon>
        <taxon>Coelurosauria</taxon>
        <taxon>Aves</taxon>
        <taxon>Neognathae</taxon>
        <taxon>Neoaves</taxon>
        <taxon>Telluraves</taxon>
        <taxon>Australaves</taxon>
        <taxon>Passeriformes</taxon>
        <taxon>Sylvioidea</taxon>
        <taxon>Hirundinidae</taxon>
        <taxon>Hirundo</taxon>
    </lineage>
</organism>
<evidence type="ECO:0008006" key="3">
    <source>
        <dbReference type="Google" id="ProtNLM"/>
    </source>
</evidence>
<proteinExistence type="predicted"/>
<keyword evidence="2" id="KW-1185">Reference proteome</keyword>
<dbReference type="Proteomes" id="UP000269221">
    <property type="component" value="Unassembled WGS sequence"/>
</dbReference>
<gene>
    <name evidence="1" type="ORF">DUI87_17694</name>
</gene>
<dbReference type="AlphaFoldDB" id="A0A3M0JXH4"/>
<dbReference type="EMBL" id="QRBI01000122">
    <property type="protein sequence ID" value="RMC05609.1"/>
    <property type="molecule type" value="Genomic_DNA"/>
</dbReference>
<name>A0A3M0JXH4_HIRRU</name>
<reference evidence="1 2" key="1">
    <citation type="submission" date="2018-07" db="EMBL/GenBank/DDBJ databases">
        <title>A high quality draft genome assembly of the barn swallow (H. rustica rustica).</title>
        <authorList>
            <person name="Formenti G."/>
            <person name="Chiara M."/>
            <person name="Poveda L."/>
            <person name="Francoijs K.-J."/>
            <person name="Bonisoli-Alquati A."/>
            <person name="Canova L."/>
            <person name="Gianfranceschi L."/>
            <person name="Horner D.S."/>
            <person name="Saino N."/>
        </authorList>
    </citation>
    <scope>NUCLEOTIDE SEQUENCE [LARGE SCALE GENOMIC DNA]</scope>
    <source>
        <strain evidence="1">Chelidonia</strain>
        <tissue evidence="1">Blood</tissue>
    </source>
</reference>
<evidence type="ECO:0000313" key="2">
    <source>
        <dbReference type="Proteomes" id="UP000269221"/>
    </source>
</evidence>
<protein>
    <recommendedName>
        <fullName evidence="3">Reverse transcriptase domain-containing protein</fullName>
    </recommendedName>
</protein>
<dbReference type="OrthoDB" id="9222518at2759"/>
<comment type="caution">
    <text evidence="1">The sequence shown here is derived from an EMBL/GenBank/DDBJ whole genome shotgun (WGS) entry which is preliminary data.</text>
</comment>
<evidence type="ECO:0000313" key="1">
    <source>
        <dbReference type="EMBL" id="RMC05609.1"/>
    </source>
</evidence>